<keyword evidence="1" id="KW-1133">Transmembrane helix</keyword>
<dbReference type="Proteomes" id="UP000277580">
    <property type="component" value="Unassembled WGS sequence"/>
</dbReference>
<evidence type="ECO:0000313" key="4">
    <source>
        <dbReference type="Proteomes" id="UP000277580"/>
    </source>
</evidence>
<protein>
    <recommendedName>
        <fullName evidence="5">DUF202 domain-containing protein</fullName>
    </recommendedName>
</protein>
<evidence type="ECO:0008006" key="5">
    <source>
        <dbReference type="Google" id="ProtNLM"/>
    </source>
</evidence>
<dbReference type="AlphaFoldDB" id="A0A3N4KVJ2"/>
<proteinExistence type="predicted"/>
<evidence type="ECO:0000256" key="1">
    <source>
        <dbReference type="SAM" id="Phobius"/>
    </source>
</evidence>
<keyword evidence="1" id="KW-0472">Membrane</keyword>
<gene>
    <name evidence="3" type="ORF">P167DRAFT_534009</name>
</gene>
<evidence type="ECO:0000313" key="3">
    <source>
        <dbReference type="EMBL" id="RPB14584.1"/>
    </source>
</evidence>
<feature type="signal peptide" evidence="2">
    <location>
        <begin position="1"/>
        <end position="28"/>
    </location>
</feature>
<name>A0A3N4KVJ2_9PEZI</name>
<feature type="transmembrane region" description="Helical" evidence="1">
    <location>
        <begin position="46"/>
        <end position="70"/>
    </location>
</feature>
<keyword evidence="4" id="KW-1185">Reference proteome</keyword>
<organism evidence="3 4">
    <name type="scientific">Morchella conica CCBAS932</name>
    <dbReference type="NCBI Taxonomy" id="1392247"/>
    <lineage>
        <taxon>Eukaryota</taxon>
        <taxon>Fungi</taxon>
        <taxon>Dikarya</taxon>
        <taxon>Ascomycota</taxon>
        <taxon>Pezizomycotina</taxon>
        <taxon>Pezizomycetes</taxon>
        <taxon>Pezizales</taxon>
        <taxon>Morchellaceae</taxon>
        <taxon>Morchella</taxon>
    </lineage>
</organism>
<reference evidence="3 4" key="1">
    <citation type="journal article" date="2018" name="Nat. Ecol. Evol.">
        <title>Pezizomycetes genomes reveal the molecular basis of ectomycorrhizal truffle lifestyle.</title>
        <authorList>
            <person name="Murat C."/>
            <person name="Payen T."/>
            <person name="Noel B."/>
            <person name="Kuo A."/>
            <person name="Morin E."/>
            <person name="Chen J."/>
            <person name="Kohler A."/>
            <person name="Krizsan K."/>
            <person name="Balestrini R."/>
            <person name="Da Silva C."/>
            <person name="Montanini B."/>
            <person name="Hainaut M."/>
            <person name="Levati E."/>
            <person name="Barry K.W."/>
            <person name="Belfiori B."/>
            <person name="Cichocki N."/>
            <person name="Clum A."/>
            <person name="Dockter R.B."/>
            <person name="Fauchery L."/>
            <person name="Guy J."/>
            <person name="Iotti M."/>
            <person name="Le Tacon F."/>
            <person name="Lindquist E.A."/>
            <person name="Lipzen A."/>
            <person name="Malagnac F."/>
            <person name="Mello A."/>
            <person name="Molinier V."/>
            <person name="Miyauchi S."/>
            <person name="Poulain J."/>
            <person name="Riccioni C."/>
            <person name="Rubini A."/>
            <person name="Sitrit Y."/>
            <person name="Splivallo R."/>
            <person name="Traeger S."/>
            <person name="Wang M."/>
            <person name="Zifcakova L."/>
            <person name="Wipf D."/>
            <person name="Zambonelli A."/>
            <person name="Paolocci F."/>
            <person name="Nowrousian M."/>
            <person name="Ottonello S."/>
            <person name="Baldrian P."/>
            <person name="Spatafora J.W."/>
            <person name="Henrissat B."/>
            <person name="Nagy L.G."/>
            <person name="Aury J.M."/>
            <person name="Wincker P."/>
            <person name="Grigoriev I.V."/>
            <person name="Bonfante P."/>
            <person name="Martin F.M."/>
        </authorList>
    </citation>
    <scope>NUCLEOTIDE SEQUENCE [LARGE SCALE GENOMIC DNA]</scope>
    <source>
        <strain evidence="3 4">CCBAS932</strain>
    </source>
</reference>
<keyword evidence="2" id="KW-0732">Signal</keyword>
<keyword evidence="1" id="KW-0812">Transmembrane</keyword>
<dbReference type="InParanoid" id="A0A3N4KVJ2"/>
<accession>A0A3N4KVJ2</accession>
<feature type="chain" id="PRO_5018122913" description="DUF202 domain-containing protein" evidence="2">
    <location>
        <begin position="29"/>
        <end position="98"/>
    </location>
</feature>
<evidence type="ECO:0000256" key="2">
    <source>
        <dbReference type="SAM" id="SignalP"/>
    </source>
</evidence>
<sequence>MTSTRQQHSPVLAILLLGLLLHTYPALGLGLPRRDSFYGTAGNRKAATAGIALSVIALVLSIVAFVLMLYSRRMRAQDERYAVRAQELGAVEGEAKSG</sequence>
<dbReference type="OrthoDB" id="10426543at2759"/>
<dbReference type="EMBL" id="ML119117">
    <property type="protein sequence ID" value="RPB14584.1"/>
    <property type="molecule type" value="Genomic_DNA"/>
</dbReference>